<sequence length="983" mass="109431">MQRQWLDWQGPLLPAAAAWLIERHAEGRRCDLRAVRCVLPGARAGRVLLHLLLRQCAERGLRLVPPQVLTPGALAELLVPGDSRTASTLECTLAWMHVLREARPEHIAPLLPSRPDFYDWPAWHELAGTVAGVVDELSAELLSLRDVARVAARMNMDREAERWAVLERLEARYRERLAREDRVCPHERRREVIAALVDGATPVDPDHQLVLVGVVDLARVHRAIVRAYGDRATALIHAPENLHAGFDADGCVERTFWSGRPIEIPDEQLIIADRPADQAQAVIRCLADLGGAYRPEEVTIGLGDEKLAPTMTQAGQWADIAVHDPRGLLALHGRPFRLLQAGLEWVRDPRFFAFAALVRHPDVEGFVRRLLGKAKQPAGPAPEWAEGKPVEHVPEDVPFSAGLEGQAPKDSKDDVAADDHTIVEWLTVLDRYHTEHLQDNLGAAWLGDEKVARRMQILHDIVAKLYSPLTGDRRPLTQWFEPILEVLRNAYGHLDVHAKALSDQRVANTCIEIAKNLGGLTGAAPGLQPDVDGPTALRLVLAQLAGLRVPEDPRSGQIEMLGWLELHHDPAPVLVLAGCNDGAVPQAVSADAFLPDGLREHLGVLSNGRRYARDAYLIEAIRRSRVKCTFIAGRQAADGEPLTPSRLLLAGDLERLPARILRLCDPNHARRWALPYGAPPSGATSGFRIPEPGPAVEPAAMTVTEFGWYLRCPFRYYLKYVRRLRLVDDSAVELDALQFGNLTHEVLQRFGEDPAIADSVDPEAIARYLGEVLDDRARATFGARPLPAIRIQISRLRQRLFAFAPHQARRRAEGWKIRRCEFELPEETFLQIPDQAPMRIKGKIDRIDQNLRDGSWMIIDYKTSESGHSPDKTHRAARGSASQWSDLQLPLYHHLAAQHGYTGPVQLAYMNLPKKAEQEALHVARWTPADLDDAVGTARDIVRSIRAGRFDIMGDFAARYQDDFANICQTRVFGGADDLEAEA</sequence>
<dbReference type="Pfam" id="PF12705">
    <property type="entry name" value="PDDEXK_1"/>
    <property type="match status" value="1"/>
</dbReference>
<protein>
    <submittedName>
        <fullName evidence="3">PD-(D/E)XK nuclease superfamily protein</fullName>
    </submittedName>
</protein>
<dbReference type="SUPFAM" id="SSF52540">
    <property type="entry name" value="P-loop containing nucleoside triphosphate hydrolases"/>
    <property type="match status" value="1"/>
</dbReference>
<feature type="domain" description="PD-(D/E)XK endonuclease-like" evidence="2">
    <location>
        <begin position="701"/>
        <end position="956"/>
    </location>
</feature>
<reference evidence="4" key="1">
    <citation type="submission" date="2016-10" db="EMBL/GenBank/DDBJ databases">
        <authorList>
            <person name="Varghese N."/>
            <person name="Submissions S."/>
        </authorList>
    </citation>
    <scope>NUCLEOTIDE SEQUENCE [LARGE SCALE GENOMIC DNA]</scope>
    <source>
        <strain evidence="4">ATCC 25963</strain>
    </source>
</reference>
<gene>
    <name evidence="3" type="ORF">SAMN02745121_02596</name>
</gene>
<dbReference type="Gene3D" id="3.90.320.10">
    <property type="match status" value="1"/>
</dbReference>
<evidence type="ECO:0000313" key="3">
    <source>
        <dbReference type="EMBL" id="SFD99804.1"/>
    </source>
</evidence>
<dbReference type="SUPFAM" id="SSF52980">
    <property type="entry name" value="Restriction endonuclease-like"/>
    <property type="match status" value="1"/>
</dbReference>
<dbReference type="Proteomes" id="UP000199400">
    <property type="component" value="Unassembled WGS sequence"/>
</dbReference>
<proteinExistence type="predicted"/>
<keyword evidence="4" id="KW-1185">Reference proteome</keyword>
<name>A0A1I1WX84_9BACT</name>
<dbReference type="STRING" id="54.SAMN02745121_02596"/>
<dbReference type="InterPro" id="IPR011335">
    <property type="entry name" value="Restrct_endonuc-II-like"/>
</dbReference>
<evidence type="ECO:0000259" key="2">
    <source>
        <dbReference type="Pfam" id="PF12705"/>
    </source>
</evidence>
<dbReference type="InterPro" id="IPR027417">
    <property type="entry name" value="P-loop_NTPase"/>
</dbReference>
<evidence type="ECO:0000256" key="1">
    <source>
        <dbReference type="SAM" id="MobiDB-lite"/>
    </source>
</evidence>
<feature type="region of interest" description="Disordered" evidence="1">
    <location>
        <begin position="395"/>
        <end position="414"/>
    </location>
</feature>
<organism evidence="3 4">
    <name type="scientific">Nannocystis exedens</name>
    <dbReference type="NCBI Taxonomy" id="54"/>
    <lineage>
        <taxon>Bacteria</taxon>
        <taxon>Pseudomonadati</taxon>
        <taxon>Myxococcota</taxon>
        <taxon>Polyangia</taxon>
        <taxon>Nannocystales</taxon>
        <taxon>Nannocystaceae</taxon>
        <taxon>Nannocystis</taxon>
    </lineage>
</organism>
<dbReference type="AlphaFoldDB" id="A0A1I1WX84"/>
<dbReference type="InterPro" id="IPR011604">
    <property type="entry name" value="PDDEXK-like_dom_sf"/>
</dbReference>
<dbReference type="InterPro" id="IPR038726">
    <property type="entry name" value="PDDEXK_AddAB-type"/>
</dbReference>
<dbReference type="EMBL" id="FOMX01000007">
    <property type="protein sequence ID" value="SFD99804.1"/>
    <property type="molecule type" value="Genomic_DNA"/>
</dbReference>
<evidence type="ECO:0000313" key="4">
    <source>
        <dbReference type="Proteomes" id="UP000199400"/>
    </source>
</evidence>
<accession>A0A1I1WX84</accession>